<dbReference type="EMBL" id="AP024718">
    <property type="protein sequence ID" value="BCX89322.1"/>
    <property type="molecule type" value="Genomic_DNA"/>
</dbReference>
<evidence type="ECO:0000256" key="2">
    <source>
        <dbReference type="ARBA" id="ARBA00022475"/>
    </source>
</evidence>
<feature type="transmembrane region" description="Helical" evidence="6">
    <location>
        <begin position="272"/>
        <end position="294"/>
    </location>
</feature>
<keyword evidence="2" id="KW-1003">Cell membrane</keyword>
<feature type="transmembrane region" description="Helical" evidence="6">
    <location>
        <begin position="109"/>
        <end position="132"/>
    </location>
</feature>
<gene>
    <name evidence="7" type="ORF">MIN45_P1694</name>
</gene>
<comment type="subcellular location">
    <subcellularLocation>
        <location evidence="1">Cell membrane</location>
        <topology evidence="1">Multi-pass membrane protein</topology>
    </subcellularLocation>
</comment>
<keyword evidence="8" id="KW-1185">Reference proteome</keyword>
<keyword evidence="4 6" id="KW-1133">Transmembrane helix</keyword>
<evidence type="ECO:0000256" key="6">
    <source>
        <dbReference type="SAM" id="Phobius"/>
    </source>
</evidence>
<dbReference type="Pfam" id="PF09678">
    <property type="entry name" value="Caa3_CtaG"/>
    <property type="match status" value="1"/>
</dbReference>
<name>A0AAU9C6X9_9GAMM</name>
<feature type="transmembrane region" description="Helical" evidence="6">
    <location>
        <begin position="153"/>
        <end position="176"/>
    </location>
</feature>
<sequence length="310" mass="34929">MRIPLTYAKKPPIPWLVLLLSPLPAWSHGGLEGDSWRAWVFTPEILAPLLLTGAVYARGCWRRYRQHRPVPAGRITAFYLGILCFFIALQSPIEPLSDHFLFVHQIEHLLLRVFAPLLMILAMPLAPLIQGLPRRARHSLLTPLVRSRLARRLYGFFSHPLAAPILFVATLVVWQIPALHDQAVQDPLLHDLMHLSMIVTGFFFWWLIADPRGTQARLPYGLRLIVLWAVTIPNTLLGAGITLSRQPLYQVYDVLAGRWGIDRLMDQQIGGILIWGPGAMMGVIGTGVVFLIWIRAERKRSAGPHLSAVT</sequence>
<feature type="transmembrane region" description="Helical" evidence="6">
    <location>
        <begin position="69"/>
        <end position="89"/>
    </location>
</feature>
<feature type="transmembrane region" description="Helical" evidence="6">
    <location>
        <begin position="220"/>
        <end position="243"/>
    </location>
</feature>
<proteinExistence type="predicted"/>
<evidence type="ECO:0000256" key="4">
    <source>
        <dbReference type="ARBA" id="ARBA00022989"/>
    </source>
</evidence>
<keyword evidence="5 6" id="KW-0472">Membrane</keyword>
<dbReference type="InterPro" id="IPR019108">
    <property type="entry name" value="Caa3_assmbl_CtaG-rel"/>
</dbReference>
<reference evidence="8" key="1">
    <citation type="journal article" date="2024" name="Int. J. Syst. Evol. Microbiol.">
        <title>Methylomarinovum tepidoasis sp. nov., a moderately thermophilic methanotroph of the family Methylothermaceae isolated from a deep-sea hydrothermal field.</title>
        <authorList>
            <person name="Hirayama H."/>
            <person name="Takaki Y."/>
            <person name="Abe M."/>
            <person name="Miyazaki M."/>
            <person name="Uematsu K."/>
            <person name="Matsui Y."/>
            <person name="Takai K."/>
        </authorList>
    </citation>
    <scope>NUCLEOTIDE SEQUENCE [LARGE SCALE GENOMIC DNA]</scope>
    <source>
        <strain evidence="8">IN45</strain>
    </source>
</reference>
<evidence type="ECO:0000313" key="8">
    <source>
        <dbReference type="Proteomes" id="UP001321450"/>
    </source>
</evidence>
<dbReference type="AlphaFoldDB" id="A0AAU9C6X9"/>
<evidence type="ECO:0000256" key="3">
    <source>
        <dbReference type="ARBA" id="ARBA00022692"/>
    </source>
</evidence>
<protein>
    <submittedName>
        <fullName evidence="7">Membrane protein</fullName>
    </submittedName>
</protein>
<feature type="transmembrane region" description="Helical" evidence="6">
    <location>
        <begin position="188"/>
        <end position="208"/>
    </location>
</feature>
<keyword evidence="3 6" id="KW-0812">Transmembrane</keyword>
<accession>A0AAU9C6X9</accession>
<dbReference type="Proteomes" id="UP001321450">
    <property type="component" value="Chromosome"/>
</dbReference>
<evidence type="ECO:0000313" key="7">
    <source>
        <dbReference type="EMBL" id="BCX89322.1"/>
    </source>
</evidence>
<dbReference type="GO" id="GO:0005886">
    <property type="term" value="C:plasma membrane"/>
    <property type="evidence" value="ECO:0007669"/>
    <property type="project" value="UniProtKB-SubCell"/>
</dbReference>
<organism evidence="7 8">
    <name type="scientific">Methylomarinovum tepidoasis</name>
    <dbReference type="NCBI Taxonomy" id="2840183"/>
    <lineage>
        <taxon>Bacteria</taxon>
        <taxon>Pseudomonadati</taxon>
        <taxon>Pseudomonadota</taxon>
        <taxon>Gammaproteobacteria</taxon>
        <taxon>Methylococcales</taxon>
        <taxon>Methylothermaceae</taxon>
        <taxon>Methylomarinovum</taxon>
    </lineage>
</organism>
<evidence type="ECO:0000256" key="5">
    <source>
        <dbReference type="ARBA" id="ARBA00023136"/>
    </source>
</evidence>
<dbReference type="KEGG" id="meiy:MIN45_P1694"/>
<feature type="transmembrane region" description="Helical" evidence="6">
    <location>
        <begin position="37"/>
        <end position="57"/>
    </location>
</feature>
<evidence type="ECO:0000256" key="1">
    <source>
        <dbReference type="ARBA" id="ARBA00004651"/>
    </source>
</evidence>